<keyword evidence="3" id="KW-1185">Reference proteome</keyword>
<feature type="domain" description="DDE-1" evidence="1">
    <location>
        <begin position="142"/>
        <end position="252"/>
    </location>
</feature>
<accession>A0AAE1DLF6</accession>
<dbReference type="Pfam" id="PF03184">
    <property type="entry name" value="DDE_1"/>
    <property type="match status" value="1"/>
</dbReference>
<dbReference type="GO" id="GO:0003676">
    <property type="term" value="F:nucleic acid binding"/>
    <property type="evidence" value="ECO:0007669"/>
    <property type="project" value="InterPro"/>
</dbReference>
<protein>
    <recommendedName>
        <fullName evidence="1">DDE-1 domain-containing protein</fullName>
    </recommendedName>
</protein>
<sequence>MDLQSDTDIETGSDKDLDVFWNSVFQLKKYSSLEKLVKACLSIFTGSCVEQSFSMMNNIIKQRTSSMSTSTYEAILNTKYHLLAHQTTSIKLYSRPDATYSPVDLSLAWHFQTAYSREDSLSKIDSPEIDLTLFYYVSSAFCQMETRTSIPPLCVVKGKRAKAVQSFATHDAPKGTVWTQEANAWMFNDIGVQWFTKVFIKNCGEARPMLLIIESHHSHEVLEMLELAEKEHIHILALPSHTTLQPLEKFLWSLRKVFQTWTLWKAWMWTREGAGQLELLHNLTMDITGDDHQNTQQTTNNGGDFQLKPSLVPSSSMPPKADWNAALSTFFDV</sequence>
<organism evidence="2 3">
    <name type="scientific">Elysia crispata</name>
    <name type="common">lettuce slug</name>
    <dbReference type="NCBI Taxonomy" id="231223"/>
    <lineage>
        <taxon>Eukaryota</taxon>
        <taxon>Metazoa</taxon>
        <taxon>Spiralia</taxon>
        <taxon>Lophotrochozoa</taxon>
        <taxon>Mollusca</taxon>
        <taxon>Gastropoda</taxon>
        <taxon>Heterobranchia</taxon>
        <taxon>Euthyneura</taxon>
        <taxon>Panpulmonata</taxon>
        <taxon>Sacoglossa</taxon>
        <taxon>Placobranchoidea</taxon>
        <taxon>Plakobranchidae</taxon>
        <taxon>Elysia</taxon>
    </lineage>
</organism>
<dbReference type="AlphaFoldDB" id="A0AAE1DLF6"/>
<evidence type="ECO:0000313" key="2">
    <source>
        <dbReference type="EMBL" id="KAK3775021.1"/>
    </source>
</evidence>
<dbReference type="EMBL" id="JAWDGP010003365">
    <property type="protein sequence ID" value="KAK3775021.1"/>
    <property type="molecule type" value="Genomic_DNA"/>
</dbReference>
<gene>
    <name evidence="2" type="ORF">RRG08_019397</name>
</gene>
<reference evidence="2" key="1">
    <citation type="journal article" date="2023" name="G3 (Bethesda)">
        <title>A reference genome for the long-term kleptoplast-retaining sea slug Elysia crispata morphotype clarki.</title>
        <authorList>
            <person name="Eastman K.E."/>
            <person name="Pendleton A.L."/>
            <person name="Shaikh M.A."/>
            <person name="Suttiyut T."/>
            <person name="Ogas R."/>
            <person name="Tomko P."/>
            <person name="Gavelis G."/>
            <person name="Widhalm J.R."/>
            <person name="Wisecaver J.H."/>
        </authorList>
    </citation>
    <scope>NUCLEOTIDE SEQUENCE</scope>
    <source>
        <strain evidence="2">ECLA1</strain>
    </source>
</reference>
<comment type="caution">
    <text evidence="2">The sequence shown here is derived from an EMBL/GenBank/DDBJ whole genome shotgun (WGS) entry which is preliminary data.</text>
</comment>
<dbReference type="Proteomes" id="UP001283361">
    <property type="component" value="Unassembled WGS sequence"/>
</dbReference>
<proteinExistence type="predicted"/>
<evidence type="ECO:0000313" key="3">
    <source>
        <dbReference type="Proteomes" id="UP001283361"/>
    </source>
</evidence>
<evidence type="ECO:0000259" key="1">
    <source>
        <dbReference type="Pfam" id="PF03184"/>
    </source>
</evidence>
<name>A0AAE1DLF6_9GAST</name>
<dbReference type="InterPro" id="IPR004875">
    <property type="entry name" value="DDE_SF_endonuclease_dom"/>
</dbReference>